<dbReference type="InterPro" id="IPR012944">
    <property type="entry name" value="SusD_RagB_dom"/>
</dbReference>
<keyword evidence="4" id="KW-0472">Membrane</keyword>
<name>A0ABX2E3K8_9FLAO</name>
<comment type="subcellular location">
    <subcellularLocation>
        <location evidence="1">Cell outer membrane</location>
    </subcellularLocation>
</comment>
<proteinExistence type="inferred from homology"/>
<evidence type="ECO:0000256" key="2">
    <source>
        <dbReference type="ARBA" id="ARBA00006275"/>
    </source>
</evidence>
<comment type="similarity">
    <text evidence="2">Belongs to the SusD family.</text>
</comment>
<evidence type="ECO:0000256" key="3">
    <source>
        <dbReference type="ARBA" id="ARBA00022729"/>
    </source>
</evidence>
<accession>A0ABX2E3K8</accession>
<dbReference type="EMBL" id="JABRWQ010000003">
    <property type="protein sequence ID" value="NRD23075.1"/>
    <property type="molecule type" value="Genomic_DNA"/>
</dbReference>
<protein>
    <submittedName>
        <fullName evidence="8">RagB/SusD family nutrient uptake outer membrane protein</fullName>
    </submittedName>
</protein>
<organism evidence="8 9">
    <name type="scientific">Winogradskyella litoriviva</name>
    <dbReference type="NCBI Taxonomy" id="1220182"/>
    <lineage>
        <taxon>Bacteria</taxon>
        <taxon>Pseudomonadati</taxon>
        <taxon>Bacteroidota</taxon>
        <taxon>Flavobacteriia</taxon>
        <taxon>Flavobacteriales</taxon>
        <taxon>Flavobacteriaceae</taxon>
        <taxon>Winogradskyella</taxon>
    </lineage>
</organism>
<evidence type="ECO:0000313" key="9">
    <source>
        <dbReference type="Proteomes" id="UP000805085"/>
    </source>
</evidence>
<sequence>MKNLIKYISIVFVFTSFIACETLEPVEENRLDFEFILTDPNAAEGVLLNGYTGLVNQYSFSEAATDDAVNNILDNNYKRMALGELNSQFNPASRWGSFESVFWVNRFLETIETGETQWSRDELINEMFQMRMKGEALALRGLHHFYVLQAHAGESASGELLGIPYFTEFIEADGNFNLPRLSFEASVQAIMADFDEALNLLPTDYGLSEGNVDEWYTNLEDFDYVKYQTVNDNFFDLRISGRIVKALKARLALFAASPSFLDSQSYYNMAATNAAEVLNTIGGVAGLDPVGNEFYASDNNIQSAESLWRASIGGNSTTYEKRMFPPSVNGNGEINPTHNFVMAFPMQDGYPATQANGFDPQNPYANRDPRLEKYVVLNGASFGGGIINTGVGGGNDRLDSIPGQSTTTGYYLKKLLHPDVLINDDGTTQGKRHAAVYFRYTELFLILAEAANEIGGPDHQVDGITARDVIAAIRSRAGIAQSDDYLASITTKEDMRELIRNERRIELSFEGHRFWDLRRWGLPLNESAKGYFFNGSNYVELPSVEVRNYQSFATYMPIPNSEILKFSELEQNNGW</sequence>
<feature type="domain" description="RagB/SusD" evidence="6">
    <location>
        <begin position="315"/>
        <end position="575"/>
    </location>
</feature>
<keyword evidence="3" id="KW-0732">Signal</keyword>
<dbReference type="Proteomes" id="UP000805085">
    <property type="component" value="Unassembled WGS sequence"/>
</dbReference>
<evidence type="ECO:0000259" key="6">
    <source>
        <dbReference type="Pfam" id="PF07980"/>
    </source>
</evidence>
<dbReference type="Pfam" id="PF14322">
    <property type="entry name" value="SusD-like_3"/>
    <property type="match status" value="1"/>
</dbReference>
<keyword evidence="5" id="KW-0998">Cell outer membrane</keyword>
<comment type="caution">
    <text evidence="8">The sequence shown here is derived from an EMBL/GenBank/DDBJ whole genome shotgun (WGS) entry which is preliminary data.</text>
</comment>
<dbReference type="SUPFAM" id="SSF48452">
    <property type="entry name" value="TPR-like"/>
    <property type="match status" value="1"/>
</dbReference>
<evidence type="ECO:0000256" key="1">
    <source>
        <dbReference type="ARBA" id="ARBA00004442"/>
    </source>
</evidence>
<gene>
    <name evidence="8" type="ORF">HNV10_07475</name>
</gene>
<dbReference type="InterPro" id="IPR011990">
    <property type="entry name" value="TPR-like_helical_dom_sf"/>
</dbReference>
<dbReference type="InterPro" id="IPR033985">
    <property type="entry name" value="SusD-like_N"/>
</dbReference>
<dbReference type="PROSITE" id="PS51257">
    <property type="entry name" value="PROKAR_LIPOPROTEIN"/>
    <property type="match status" value="1"/>
</dbReference>
<evidence type="ECO:0000313" key="8">
    <source>
        <dbReference type="EMBL" id="NRD23075.1"/>
    </source>
</evidence>
<evidence type="ECO:0000256" key="5">
    <source>
        <dbReference type="ARBA" id="ARBA00023237"/>
    </source>
</evidence>
<evidence type="ECO:0000256" key="4">
    <source>
        <dbReference type="ARBA" id="ARBA00023136"/>
    </source>
</evidence>
<feature type="domain" description="SusD-like N-terminal" evidence="7">
    <location>
        <begin position="67"/>
        <end position="205"/>
    </location>
</feature>
<keyword evidence="9" id="KW-1185">Reference proteome</keyword>
<evidence type="ECO:0000259" key="7">
    <source>
        <dbReference type="Pfam" id="PF14322"/>
    </source>
</evidence>
<reference evidence="8 9" key="1">
    <citation type="journal article" date="2015" name="Int. J. Syst. Evol. Microbiol.">
        <title>Winogradskyella litoriviva sp. nov., isolated from coastal seawater.</title>
        <authorList>
            <person name="Nedashkovskaya O.I."/>
            <person name="Kukhlevskiy A.D."/>
            <person name="Zhukova N.V."/>
            <person name="Kim S.J."/>
            <person name="Rhee S.K."/>
            <person name="Mikhailov V.V."/>
        </authorList>
    </citation>
    <scope>NUCLEOTIDE SEQUENCE [LARGE SCALE GENOMIC DNA]</scope>
    <source>
        <strain evidence="8 9">KMM6491</strain>
    </source>
</reference>
<dbReference type="RefSeq" id="WP_173300713.1">
    <property type="nucleotide sequence ID" value="NZ_JABRWQ010000003.1"/>
</dbReference>
<dbReference type="Pfam" id="PF07980">
    <property type="entry name" value="SusD_RagB"/>
    <property type="match status" value="1"/>
</dbReference>
<dbReference type="Gene3D" id="1.25.40.390">
    <property type="match status" value="1"/>
</dbReference>